<dbReference type="EMBL" id="CP144693">
    <property type="protein sequence ID" value="WVZ00514.1"/>
    <property type="molecule type" value="Genomic_DNA"/>
</dbReference>
<reference evidence="1 2" key="1">
    <citation type="journal article" date="2023" name="Life. Sci Alliance">
        <title>Evolutionary insights into 3D genome organization and epigenetic landscape of Vigna mungo.</title>
        <authorList>
            <person name="Junaid A."/>
            <person name="Singh B."/>
            <person name="Bhatia S."/>
        </authorList>
    </citation>
    <scope>NUCLEOTIDE SEQUENCE [LARGE SCALE GENOMIC DNA]</scope>
    <source>
        <strain evidence="1">Urdbean</strain>
    </source>
</reference>
<dbReference type="AlphaFoldDB" id="A0AAQ3RQ14"/>
<organism evidence="1 2">
    <name type="scientific">Vigna mungo</name>
    <name type="common">Black gram</name>
    <name type="synonym">Phaseolus mungo</name>
    <dbReference type="NCBI Taxonomy" id="3915"/>
    <lineage>
        <taxon>Eukaryota</taxon>
        <taxon>Viridiplantae</taxon>
        <taxon>Streptophyta</taxon>
        <taxon>Embryophyta</taxon>
        <taxon>Tracheophyta</taxon>
        <taxon>Spermatophyta</taxon>
        <taxon>Magnoliopsida</taxon>
        <taxon>eudicotyledons</taxon>
        <taxon>Gunneridae</taxon>
        <taxon>Pentapetalae</taxon>
        <taxon>rosids</taxon>
        <taxon>fabids</taxon>
        <taxon>Fabales</taxon>
        <taxon>Fabaceae</taxon>
        <taxon>Papilionoideae</taxon>
        <taxon>50 kb inversion clade</taxon>
        <taxon>NPAAA clade</taxon>
        <taxon>indigoferoid/millettioid clade</taxon>
        <taxon>Phaseoleae</taxon>
        <taxon>Vigna</taxon>
    </lineage>
</organism>
<sequence>MSLTLQIRLQNIHNRPKISLHFLGWVSIATSHVLDFLRVVINLGLGELQAMSSANHHSPISGFDNPSVLELDQCRQSNPSMGANKHPGGIRLHCSIHQLLLRRLLHNPIATLNGMNSPINGNRVTNLNGRGKGGGGYHRLKVLPPRLKVLIQRIGICSLSTNKPWDLVHKSKLLAHLKTFVKGINVAKIPTRHYDPIRNLPIKLLQNLNGSSLLPLQPQTVEGVSQIDRQLSSDFSNQLHAPIKISVDTQHKGAIGNGLNKLGKRDSISRQKHNGRNPCRSAIRGQRCRCVTGGSAADTNDGAVHFSQAIDLANENGHAEILETAGVAYSAVFDP</sequence>
<accession>A0AAQ3RQ14</accession>
<keyword evidence="2" id="KW-1185">Reference proteome</keyword>
<name>A0AAQ3RQ14_VIGMU</name>
<proteinExistence type="predicted"/>
<dbReference type="Proteomes" id="UP001374535">
    <property type="component" value="Chromosome 8"/>
</dbReference>
<protein>
    <submittedName>
        <fullName evidence="1">Uncharacterized protein</fullName>
    </submittedName>
</protein>
<evidence type="ECO:0000313" key="2">
    <source>
        <dbReference type="Proteomes" id="UP001374535"/>
    </source>
</evidence>
<gene>
    <name evidence="1" type="ORF">V8G54_026583</name>
</gene>
<evidence type="ECO:0000313" key="1">
    <source>
        <dbReference type="EMBL" id="WVZ00514.1"/>
    </source>
</evidence>